<evidence type="ECO:0000259" key="5">
    <source>
        <dbReference type="SMART" id="SM00849"/>
    </source>
</evidence>
<evidence type="ECO:0000256" key="4">
    <source>
        <dbReference type="ARBA" id="ARBA00022833"/>
    </source>
</evidence>
<dbReference type="OrthoDB" id="5177904at2"/>
<dbReference type="Pfam" id="PF00753">
    <property type="entry name" value="Lactamase_B"/>
    <property type="match status" value="1"/>
</dbReference>
<sequence>MSAVLPLERLTRPSPLRSLTFGDWRLTHVPDGMVQLRPDGWFTGLGPDDLASLAPYQDPDGFLVASVGGLLIEHQGRSLLIDAGFGPRRLEATQTHPALGVLAGGELAEHLQTAGVPAEAVDTVAFTHLHDDHIGWALAGGGALFEGATSLVLSATEWRERGSLLPPRLAGRVRTVADGGEVFPGVTLREWPGHTGGHAGYVVDLADAQSGDDGVRRVLVLGDVLHSPAQAAHPEWPVFFDSGGGQAVATRRAVLEEAARPGTVCYAGHFADVVFGRVTVADGGHRWEALG</sequence>
<proteinExistence type="inferred from homology"/>
<dbReference type="Proteomes" id="UP000215483">
    <property type="component" value="Unassembled WGS sequence"/>
</dbReference>
<dbReference type="SUPFAM" id="SSF56281">
    <property type="entry name" value="Metallo-hydrolase/oxidoreductase"/>
    <property type="match status" value="1"/>
</dbReference>
<evidence type="ECO:0000313" key="7">
    <source>
        <dbReference type="Proteomes" id="UP000215483"/>
    </source>
</evidence>
<keyword evidence="2" id="KW-0479">Metal-binding</keyword>
<keyword evidence="7" id="KW-1185">Reference proteome</keyword>
<dbReference type="GO" id="GO:0046872">
    <property type="term" value="F:metal ion binding"/>
    <property type="evidence" value="ECO:0007669"/>
    <property type="project" value="UniProtKB-KW"/>
</dbReference>
<reference evidence="6 7" key="1">
    <citation type="submission" date="2016-07" db="EMBL/GenBank/DDBJ databases">
        <title>Draft genome of Streptomyces diastatochromogenes.</title>
        <authorList>
            <person name="Podduturi R."/>
            <person name="Lukassen M.B."/>
            <person name="Clausen N."/>
            <person name="Nielsen J.L."/>
            <person name="Jorgensen N.O."/>
        </authorList>
    </citation>
    <scope>NUCLEOTIDE SEQUENCE [LARGE SCALE GENOMIC DNA]</scope>
    <source>
        <strain evidence="6 7">DSM 40608</strain>
    </source>
</reference>
<dbReference type="AlphaFoldDB" id="A0A233SBP5"/>
<dbReference type="SMART" id="SM00849">
    <property type="entry name" value="Lactamase_B"/>
    <property type="match status" value="1"/>
</dbReference>
<evidence type="ECO:0000313" key="6">
    <source>
        <dbReference type="EMBL" id="OXY93071.1"/>
    </source>
</evidence>
<protein>
    <recommendedName>
        <fullName evidence="5">Metallo-beta-lactamase domain-containing protein</fullName>
    </recommendedName>
</protein>
<dbReference type="PANTHER" id="PTHR42978:SF6">
    <property type="entry name" value="QUORUM-QUENCHING LACTONASE YTNP-RELATED"/>
    <property type="match status" value="1"/>
</dbReference>
<accession>A0A233SBP5</accession>
<dbReference type="InterPro" id="IPR051013">
    <property type="entry name" value="MBL_superfamily_lactonases"/>
</dbReference>
<dbReference type="InterPro" id="IPR036866">
    <property type="entry name" value="RibonucZ/Hydroxyglut_hydro"/>
</dbReference>
<keyword evidence="4" id="KW-0862">Zinc</keyword>
<comment type="caution">
    <text evidence="6">The sequence shown here is derived from an EMBL/GenBank/DDBJ whole genome shotgun (WGS) entry which is preliminary data.</text>
</comment>
<dbReference type="InterPro" id="IPR001279">
    <property type="entry name" value="Metallo-B-lactamas"/>
</dbReference>
<keyword evidence="3" id="KW-0378">Hydrolase</keyword>
<evidence type="ECO:0000256" key="2">
    <source>
        <dbReference type="ARBA" id="ARBA00022723"/>
    </source>
</evidence>
<evidence type="ECO:0000256" key="1">
    <source>
        <dbReference type="ARBA" id="ARBA00007749"/>
    </source>
</evidence>
<dbReference type="EMBL" id="MCGQ01000020">
    <property type="protein sequence ID" value="OXY93071.1"/>
    <property type="molecule type" value="Genomic_DNA"/>
</dbReference>
<dbReference type="GO" id="GO:0016787">
    <property type="term" value="F:hydrolase activity"/>
    <property type="evidence" value="ECO:0007669"/>
    <property type="project" value="UniProtKB-KW"/>
</dbReference>
<dbReference type="PANTHER" id="PTHR42978">
    <property type="entry name" value="QUORUM-QUENCHING LACTONASE YTNP-RELATED-RELATED"/>
    <property type="match status" value="1"/>
</dbReference>
<dbReference type="RefSeq" id="WP_094218600.1">
    <property type="nucleotide sequence ID" value="NZ_MCGQ01000020.1"/>
</dbReference>
<evidence type="ECO:0000256" key="3">
    <source>
        <dbReference type="ARBA" id="ARBA00022801"/>
    </source>
</evidence>
<name>A0A233SBP5_STRDA</name>
<dbReference type="Gene3D" id="3.60.15.10">
    <property type="entry name" value="Ribonuclease Z/Hydroxyacylglutathione hydrolase-like"/>
    <property type="match status" value="1"/>
</dbReference>
<feature type="domain" description="Metallo-beta-lactamase" evidence="5">
    <location>
        <begin position="66"/>
        <end position="269"/>
    </location>
</feature>
<gene>
    <name evidence="6" type="ORF">BEK98_22835</name>
</gene>
<organism evidence="6 7">
    <name type="scientific">Streptomyces diastatochromogenes</name>
    <dbReference type="NCBI Taxonomy" id="42236"/>
    <lineage>
        <taxon>Bacteria</taxon>
        <taxon>Bacillati</taxon>
        <taxon>Actinomycetota</taxon>
        <taxon>Actinomycetes</taxon>
        <taxon>Kitasatosporales</taxon>
        <taxon>Streptomycetaceae</taxon>
        <taxon>Streptomyces</taxon>
    </lineage>
</organism>
<comment type="similarity">
    <text evidence="1">Belongs to the metallo-beta-lactamase superfamily.</text>
</comment>